<evidence type="ECO:0000313" key="2">
    <source>
        <dbReference type="EMBL" id="KAL0201935.1"/>
    </source>
</evidence>
<dbReference type="Proteomes" id="UP001529510">
    <property type="component" value="Unassembled WGS sequence"/>
</dbReference>
<evidence type="ECO:0000256" key="1">
    <source>
        <dbReference type="SAM" id="SignalP"/>
    </source>
</evidence>
<dbReference type="AlphaFoldDB" id="A0ABD0RXF6"/>
<keyword evidence="1" id="KW-0732">Signal</keyword>
<keyword evidence="3" id="KW-1185">Reference proteome</keyword>
<accession>A0ABD0RXF6</accession>
<protein>
    <submittedName>
        <fullName evidence="2">Uncharacterized protein</fullName>
    </submittedName>
</protein>
<proteinExistence type="predicted"/>
<organism evidence="2 3">
    <name type="scientific">Cirrhinus mrigala</name>
    <name type="common">Mrigala</name>
    <dbReference type="NCBI Taxonomy" id="683832"/>
    <lineage>
        <taxon>Eukaryota</taxon>
        <taxon>Metazoa</taxon>
        <taxon>Chordata</taxon>
        <taxon>Craniata</taxon>
        <taxon>Vertebrata</taxon>
        <taxon>Euteleostomi</taxon>
        <taxon>Actinopterygii</taxon>
        <taxon>Neopterygii</taxon>
        <taxon>Teleostei</taxon>
        <taxon>Ostariophysi</taxon>
        <taxon>Cypriniformes</taxon>
        <taxon>Cyprinidae</taxon>
        <taxon>Labeoninae</taxon>
        <taxon>Labeonini</taxon>
        <taxon>Cirrhinus</taxon>
    </lineage>
</organism>
<comment type="caution">
    <text evidence="2">The sequence shown here is derived from an EMBL/GenBank/DDBJ whole genome shotgun (WGS) entry which is preliminary data.</text>
</comment>
<sequence length="100" mass="11442">MTSIIIGLTGHFLFLFSWVRKKHPPSEPPVPIPPSAETRDRWRSMTVVPYLEDLHGYAEEEDDDELFDGEDDIIYTQDFTVPGEWGMGAGLVEHRDSTHI</sequence>
<evidence type="ECO:0000313" key="3">
    <source>
        <dbReference type="Proteomes" id="UP001529510"/>
    </source>
</evidence>
<name>A0ABD0RXF6_CIRMR</name>
<dbReference type="EMBL" id="JAMKFB020000002">
    <property type="protein sequence ID" value="KAL0201935.1"/>
    <property type="molecule type" value="Genomic_DNA"/>
</dbReference>
<feature type="chain" id="PRO_5044825055" evidence="1">
    <location>
        <begin position="22"/>
        <end position="100"/>
    </location>
</feature>
<gene>
    <name evidence="2" type="ORF">M9458_005122</name>
</gene>
<reference evidence="2 3" key="1">
    <citation type="submission" date="2024-05" db="EMBL/GenBank/DDBJ databases">
        <title>Genome sequencing and assembly of Indian major carp, Cirrhinus mrigala (Hamilton, 1822).</title>
        <authorList>
            <person name="Mohindra V."/>
            <person name="Chowdhury L.M."/>
            <person name="Lal K."/>
            <person name="Jena J.K."/>
        </authorList>
    </citation>
    <scope>NUCLEOTIDE SEQUENCE [LARGE SCALE GENOMIC DNA]</scope>
    <source>
        <strain evidence="2">CM1030</strain>
        <tissue evidence="2">Blood</tissue>
    </source>
</reference>
<feature type="signal peptide" evidence="1">
    <location>
        <begin position="1"/>
        <end position="21"/>
    </location>
</feature>